<dbReference type="EMBL" id="DS113871">
    <property type="protein sequence ID" value="EAX94195.1"/>
    <property type="molecule type" value="Genomic_DNA"/>
</dbReference>
<name>A2FLM2_TRIV3</name>
<organism evidence="8 9">
    <name type="scientific">Trichomonas vaginalis (strain ATCC PRA-98 / G3)</name>
    <dbReference type="NCBI Taxonomy" id="412133"/>
    <lineage>
        <taxon>Eukaryota</taxon>
        <taxon>Metamonada</taxon>
        <taxon>Parabasalia</taxon>
        <taxon>Trichomonadida</taxon>
        <taxon>Trichomonadidae</taxon>
        <taxon>Trichomonas</taxon>
    </lineage>
</organism>
<dbReference type="GO" id="GO:0055085">
    <property type="term" value="P:transmembrane transport"/>
    <property type="evidence" value="ECO:0000318"/>
    <property type="project" value="GO_Central"/>
</dbReference>
<feature type="domain" description="Sugar phosphate transporter" evidence="7">
    <location>
        <begin position="34"/>
        <end position="321"/>
    </location>
</feature>
<evidence type="ECO:0000313" key="9">
    <source>
        <dbReference type="Proteomes" id="UP000001542"/>
    </source>
</evidence>
<feature type="transmembrane region" description="Helical" evidence="6">
    <location>
        <begin position="155"/>
        <end position="172"/>
    </location>
</feature>
<feature type="region of interest" description="Disordered" evidence="5">
    <location>
        <begin position="336"/>
        <end position="375"/>
    </location>
</feature>
<feature type="compositionally biased region" description="Acidic residues" evidence="5">
    <location>
        <begin position="354"/>
        <end position="364"/>
    </location>
</feature>
<feature type="transmembrane region" description="Helical" evidence="6">
    <location>
        <begin position="245"/>
        <end position="267"/>
    </location>
</feature>
<dbReference type="GO" id="GO:0016020">
    <property type="term" value="C:membrane"/>
    <property type="evidence" value="ECO:0007669"/>
    <property type="project" value="UniProtKB-SubCell"/>
</dbReference>
<dbReference type="VEuPathDB" id="TrichDB:TVAGG3_0828240"/>
<reference evidence="8" key="2">
    <citation type="journal article" date="2007" name="Science">
        <title>Draft genome sequence of the sexually transmitted pathogen Trichomonas vaginalis.</title>
        <authorList>
            <person name="Carlton J.M."/>
            <person name="Hirt R.P."/>
            <person name="Silva J.C."/>
            <person name="Delcher A.L."/>
            <person name="Schatz M."/>
            <person name="Zhao Q."/>
            <person name="Wortman J.R."/>
            <person name="Bidwell S.L."/>
            <person name="Alsmark U.C.M."/>
            <person name="Besteiro S."/>
            <person name="Sicheritz-Ponten T."/>
            <person name="Noel C.J."/>
            <person name="Dacks J.B."/>
            <person name="Foster P.G."/>
            <person name="Simillion C."/>
            <person name="Van de Peer Y."/>
            <person name="Miranda-Saavedra D."/>
            <person name="Barton G.J."/>
            <person name="Westrop G.D."/>
            <person name="Mueller S."/>
            <person name="Dessi D."/>
            <person name="Fiori P.L."/>
            <person name="Ren Q."/>
            <person name="Paulsen I."/>
            <person name="Zhang H."/>
            <person name="Bastida-Corcuera F.D."/>
            <person name="Simoes-Barbosa A."/>
            <person name="Brown M.T."/>
            <person name="Hayes R.D."/>
            <person name="Mukherjee M."/>
            <person name="Okumura C.Y."/>
            <person name="Schneider R."/>
            <person name="Smith A.J."/>
            <person name="Vanacova S."/>
            <person name="Villalvazo M."/>
            <person name="Haas B.J."/>
            <person name="Pertea M."/>
            <person name="Feldblyum T.V."/>
            <person name="Utterback T.R."/>
            <person name="Shu C.L."/>
            <person name="Osoegawa K."/>
            <person name="de Jong P.J."/>
            <person name="Hrdy I."/>
            <person name="Horvathova L."/>
            <person name="Zubacova Z."/>
            <person name="Dolezal P."/>
            <person name="Malik S.B."/>
            <person name="Logsdon J.M. Jr."/>
            <person name="Henze K."/>
            <person name="Gupta A."/>
            <person name="Wang C.C."/>
            <person name="Dunne R.L."/>
            <person name="Upcroft J.A."/>
            <person name="Upcroft P."/>
            <person name="White O."/>
            <person name="Salzberg S.L."/>
            <person name="Tang P."/>
            <person name="Chiu C.-H."/>
            <person name="Lee Y.-S."/>
            <person name="Embley T.M."/>
            <person name="Coombs G.H."/>
            <person name="Mottram J.C."/>
            <person name="Tachezy J."/>
            <person name="Fraser-Liggett C.M."/>
            <person name="Johnson P.J."/>
        </authorList>
    </citation>
    <scope>NUCLEOTIDE SEQUENCE [LARGE SCALE GENOMIC DNA]</scope>
    <source>
        <strain evidence="8">G3</strain>
    </source>
</reference>
<dbReference type="AlphaFoldDB" id="A2FLM2"/>
<keyword evidence="2 6" id="KW-0812">Transmembrane</keyword>
<dbReference type="KEGG" id="tva:4751923"/>
<dbReference type="eggNOG" id="KOG1442">
    <property type="taxonomic scope" value="Eukaryota"/>
</dbReference>
<dbReference type="SMR" id="A2FLM2"/>
<evidence type="ECO:0000256" key="3">
    <source>
        <dbReference type="ARBA" id="ARBA00022989"/>
    </source>
</evidence>
<dbReference type="GO" id="GO:0015297">
    <property type="term" value="F:antiporter activity"/>
    <property type="evidence" value="ECO:0000318"/>
    <property type="project" value="GO_Central"/>
</dbReference>
<evidence type="ECO:0000259" key="7">
    <source>
        <dbReference type="Pfam" id="PF03151"/>
    </source>
</evidence>
<feature type="compositionally biased region" description="Basic and acidic residues" evidence="5">
    <location>
        <begin position="365"/>
        <end position="375"/>
    </location>
</feature>
<comment type="subcellular location">
    <subcellularLocation>
        <location evidence="1">Membrane</location>
        <topology evidence="1">Multi-pass membrane protein</topology>
    </subcellularLocation>
</comment>
<dbReference type="InParanoid" id="A2FLM2"/>
<feature type="transmembrane region" description="Helical" evidence="6">
    <location>
        <begin position="21"/>
        <end position="45"/>
    </location>
</feature>
<feature type="transmembrane region" description="Helical" evidence="6">
    <location>
        <begin position="303"/>
        <end position="323"/>
    </location>
</feature>
<keyword evidence="9" id="KW-1185">Reference proteome</keyword>
<dbReference type="VEuPathDB" id="TrichDB:TVAG_479600"/>
<feature type="transmembrane region" description="Helical" evidence="6">
    <location>
        <begin position="129"/>
        <end position="148"/>
    </location>
</feature>
<feature type="transmembrane region" description="Helical" evidence="6">
    <location>
        <begin position="178"/>
        <end position="200"/>
    </location>
</feature>
<dbReference type="Proteomes" id="UP000001542">
    <property type="component" value="Unassembled WGS sequence"/>
</dbReference>
<dbReference type="Pfam" id="PF03151">
    <property type="entry name" value="TPT"/>
    <property type="match status" value="1"/>
</dbReference>
<keyword evidence="4 6" id="KW-0472">Membrane</keyword>
<sequence length="375" mass="42065">MSKEENNQPLISNKSPKQDEILTKTIGKTIFAVTFYMSISIILVFLNRLVMSESKEKAGALFTSWYQFIVTYIIIIIISTFCQNVPILNIFPPIRYDFQTFVKVLPVCVTYLLQIGLNNKCLQFVSVSGYQVVRSLTILFNILLTYFILNQTTSLKAVLCCIGVIIGFFFGVEGEIGLTWKGCFYGVASSLFVALYSIVVKKTLKSLDNNEYVLIEYNTPIAIIAFIPLIYFNGEFEVLTRKLSANFWIMQTLAGVVGFLINIAIFININVTSPLTHNLAGTVKACIQTILAFYIFPSSEKMTIKKFIGTVMIIAFSGLYSVVRTLEMKAKNAAPANPVAFNPQNETKNKGNNDQEDSEVEPDPDVPKKRQQEAQ</sequence>
<dbReference type="PANTHER" id="PTHR11132">
    <property type="entry name" value="SOLUTE CARRIER FAMILY 35"/>
    <property type="match status" value="1"/>
</dbReference>
<dbReference type="FunCoup" id="A2FLM2">
    <property type="interactions" value="114"/>
</dbReference>
<evidence type="ECO:0000256" key="4">
    <source>
        <dbReference type="ARBA" id="ARBA00023136"/>
    </source>
</evidence>
<evidence type="ECO:0000256" key="1">
    <source>
        <dbReference type="ARBA" id="ARBA00004141"/>
    </source>
</evidence>
<dbReference type="RefSeq" id="XP_001307125.1">
    <property type="nucleotide sequence ID" value="XM_001307124.1"/>
</dbReference>
<dbReference type="GO" id="GO:0005794">
    <property type="term" value="C:Golgi apparatus"/>
    <property type="evidence" value="ECO:0000318"/>
    <property type="project" value="GO_Central"/>
</dbReference>
<dbReference type="InterPro" id="IPR004853">
    <property type="entry name" value="Sugar_P_trans_dom"/>
</dbReference>
<evidence type="ECO:0000256" key="6">
    <source>
        <dbReference type="SAM" id="Phobius"/>
    </source>
</evidence>
<feature type="transmembrane region" description="Helical" evidence="6">
    <location>
        <begin position="279"/>
        <end position="297"/>
    </location>
</feature>
<feature type="transmembrane region" description="Helical" evidence="6">
    <location>
        <begin position="100"/>
        <end position="117"/>
    </location>
</feature>
<dbReference type="InterPro" id="IPR050186">
    <property type="entry name" value="TPT_transporter"/>
</dbReference>
<accession>A2FLM2</accession>
<dbReference type="STRING" id="5722.A2FLM2"/>
<gene>
    <name evidence="8" type="ORF">TVAG_479600</name>
</gene>
<dbReference type="OMA" id="IHAVLIK"/>
<feature type="transmembrane region" description="Helical" evidence="6">
    <location>
        <begin position="65"/>
        <end position="88"/>
    </location>
</feature>
<keyword evidence="3 6" id="KW-1133">Transmembrane helix</keyword>
<evidence type="ECO:0000313" key="8">
    <source>
        <dbReference type="EMBL" id="EAX94195.1"/>
    </source>
</evidence>
<reference evidence="8" key="1">
    <citation type="submission" date="2006-10" db="EMBL/GenBank/DDBJ databases">
        <authorList>
            <person name="Amadeo P."/>
            <person name="Zhao Q."/>
            <person name="Wortman J."/>
            <person name="Fraser-Liggett C."/>
            <person name="Carlton J."/>
        </authorList>
    </citation>
    <scope>NUCLEOTIDE SEQUENCE</scope>
    <source>
        <strain evidence="8">G3</strain>
    </source>
</reference>
<protein>
    <submittedName>
        <fullName evidence="8">GDP-fucose transporter-related protein</fullName>
    </submittedName>
</protein>
<feature type="transmembrane region" description="Helical" evidence="6">
    <location>
        <begin position="212"/>
        <end position="233"/>
    </location>
</feature>
<proteinExistence type="predicted"/>
<dbReference type="OrthoDB" id="5547497at2759"/>
<evidence type="ECO:0000256" key="5">
    <source>
        <dbReference type="SAM" id="MobiDB-lite"/>
    </source>
</evidence>
<evidence type="ECO:0000256" key="2">
    <source>
        <dbReference type="ARBA" id="ARBA00022692"/>
    </source>
</evidence>